<keyword evidence="3" id="KW-0805">Transcription regulation</keyword>
<feature type="domain" description="HTH myb-type" evidence="8">
    <location>
        <begin position="5"/>
        <end position="59"/>
    </location>
</feature>
<accession>R7QLQ8</accession>
<evidence type="ECO:0000256" key="2">
    <source>
        <dbReference type="ARBA" id="ARBA00022737"/>
    </source>
</evidence>
<evidence type="ECO:0000256" key="4">
    <source>
        <dbReference type="ARBA" id="ARBA00023125"/>
    </source>
</evidence>
<evidence type="ECO:0000256" key="6">
    <source>
        <dbReference type="ARBA" id="ARBA00023242"/>
    </source>
</evidence>
<dbReference type="InterPro" id="IPR017930">
    <property type="entry name" value="Myb_dom"/>
</dbReference>
<dbReference type="SUPFAM" id="SSF46689">
    <property type="entry name" value="Homeodomain-like"/>
    <property type="match status" value="1"/>
</dbReference>
<dbReference type="InterPro" id="IPR001005">
    <property type="entry name" value="SANT/Myb"/>
</dbReference>
<organism evidence="9 10">
    <name type="scientific">Chondrus crispus</name>
    <name type="common">Carrageen Irish moss</name>
    <name type="synonym">Polymorpha crispa</name>
    <dbReference type="NCBI Taxonomy" id="2769"/>
    <lineage>
        <taxon>Eukaryota</taxon>
        <taxon>Rhodophyta</taxon>
        <taxon>Florideophyceae</taxon>
        <taxon>Rhodymeniophycidae</taxon>
        <taxon>Gigartinales</taxon>
        <taxon>Gigartinaceae</taxon>
        <taxon>Chondrus</taxon>
    </lineage>
</organism>
<name>R7QLQ8_CHOCR</name>
<dbReference type="EMBL" id="HG002031">
    <property type="protein sequence ID" value="CDF39437.1"/>
    <property type="molecule type" value="Genomic_DNA"/>
</dbReference>
<gene>
    <name evidence="9" type="ORF">CHC_T00006586001</name>
</gene>
<dbReference type="AlphaFoldDB" id="R7QLQ8"/>
<keyword evidence="4" id="KW-0238">DNA-binding</keyword>
<evidence type="ECO:0000313" key="9">
    <source>
        <dbReference type="EMBL" id="CDF39437.1"/>
    </source>
</evidence>
<dbReference type="Gramene" id="CDF39437">
    <property type="protein sequence ID" value="CDF39437"/>
    <property type="gene ID" value="CHC_T00006586001"/>
</dbReference>
<dbReference type="Proteomes" id="UP000012073">
    <property type="component" value="Unassembled WGS sequence"/>
</dbReference>
<dbReference type="KEGG" id="ccp:CHC_T00006586001"/>
<evidence type="ECO:0000259" key="7">
    <source>
        <dbReference type="PROSITE" id="PS50090"/>
    </source>
</evidence>
<keyword evidence="5" id="KW-0804">Transcription</keyword>
<keyword evidence="6" id="KW-0539">Nucleus</keyword>
<dbReference type="Pfam" id="PF00249">
    <property type="entry name" value="Myb_DNA-binding"/>
    <property type="match status" value="1"/>
</dbReference>
<dbReference type="PROSITE" id="PS50090">
    <property type="entry name" value="MYB_LIKE"/>
    <property type="match status" value="1"/>
</dbReference>
<protein>
    <submittedName>
        <fullName evidence="9">Uncharacterized protein</fullName>
    </submittedName>
</protein>
<dbReference type="RefSeq" id="XP_005719348.1">
    <property type="nucleotide sequence ID" value="XM_005719291.1"/>
</dbReference>
<reference evidence="10" key="1">
    <citation type="journal article" date="2013" name="Proc. Natl. Acad. Sci. U.S.A.">
        <title>Genome structure and metabolic features in the red seaweed Chondrus crispus shed light on evolution of the Archaeplastida.</title>
        <authorList>
            <person name="Collen J."/>
            <person name="Porcel B."/>
            <person name="Carre W."/>
            <person name="Ball S.G."/>
            <person name="Chaparro C."/>
            <person name="Tonon T."/>
            <person name="Barbeyron T."/>
            <person name="Michel G."/>
            <person name="Noel B."/>
            <person name="Valentin K."/>
            <person name="Elias M."/>
            <person name="Artiguenave F."/>
            <person name="Arun A."/>
            <person name="Aury J.M."/>
            <person name="Barbosa-Neto J.F."/>
            <person name="Bothwell J.H."/>
            <person name="Bouget F.Y."/>
            <person name="Brillet L."/>
            <person name="Cabello-Hurtado F."/>
            <person name="Capella-Gutierrez S."/>
            <person name="Charrier B."/>
            <person name="Cladiere L."/>
            <person name="Cock J.M."/>
            <person name="Coelho S.M."/>
            <person name="Colleoni C."/>
            <person name="Czjzek M."/>
            <person name="Da Silva C."/>
            <person name="Delage L."/>
            <person name="Denoeud F."/>
            <person name="Deschamps P."/>
            <person name="Dittami S.M."/>
            <person name="Gabaldon T."/>
            <person name="Gachon C.M."/>
            <person name="Groisillier A."/>
            <person name="Herve C."/>
            <person name="Jabbari K."/>
            <person name="Katinka M."/>
            <person name="Kloareg B."/>
            <person name="Kowalczyk N."/>
            <person name="Labadie K."/>
            <person name="Leblanc C."/>
            <person name="Lopez P.J."/>
            <person name="McLachlan D.H."/>
            <person name="Meslet-Cladiere L."/>
            <person name="Moustafa A."/>
            <person name="Nehr Z."/>
            <person name="Nyvall Collen P."/>
            <person name="Panaud O."/>
            <person name="Partensky F."/>
            <person name="Poulain J."/>
            <person name="Rensing S.A."/>
            <person name="Rousvoal S."/>
            <person name="Samson G."/>
            <person name="Symeonidi A."/>
            <person name="Weissenbach J."/>
            <person name="Zambounis A."/>
            <person name="Wincker P."/>
            <person name="Boyen C."/>
        </authorList>
    </citation>
    <scope>NUCLEOTIDE SEQUENCE [LARGE SCALE GENOMIC DNA]</scope>
    <source>
        <strain evidence="10">cv. Stackhouse</strain>
    </source>
</reference>
<dbReference type="PANTHER" id="PTHR47997">
    <property type="entry name" value="MYB DOMAIN PROTEIN 55"/>
    <property type="match status" value="1"/>
</dbReference>
<evidence type="ECO:0000259" key="8">
    <source>
        <dbReference type="PROSITE" id="PS51294"/>
    </source>
</evidence>
<dbReference type="PhylomeDB" id="R7QLQ8"/>
<dbReference type="OrthoDB" id="2143914at2759"/>
<dbReference type="GeneID" id="17327063"/>
<dbReference type="PROSITE" id="PS51294">
    <property type="entry name" value="HTH_MYB"/>
    <property type="match status" value="1"/>
</dbReference>
<dbReference type="PANTHER" id="PTHR47997:SF75">
    <property type="entry name" value="MYB DOMAIN PROTEIN 55"/>
    <property type="match status" value="1"/>
</dbReference>
<dbReference type="CDD" id="cd00167">
    <property type="entry name" value="SANT"/>
    <property type="match status" value="1"/>
</dbReference>
<keyword evidence="10" id="KW-1185">Reference proteome</keyword>
<dbReference type="SMART" id="SM00717">
    <property type="entry name" value="SANT"/>
    <property type="match status" value="1"/>
</dbReference>
<dbReference type="GO" id="GO:0003677">
    <property type="term" value="F:DNA binding"/>
    <property type="evidence" value="ECO:0007669"/>
    <property type="project" value="UniProtKB-KW"/>
</dbReference>
<dbReference type="GO" id="GO:0005634">
    <property type="term" value="C:nucleus"/>
    <property type="evidence" value="ECO:0007669"/>
    <property type="project" value="UniProtKB-SubCell"/>
</dbReference>
<proteinExistence type="predicted"/>
<evidence type="ECO:0000313" key="10">
    <source>
        <dbReference type="Proteomes" id="UP000012073"/>
    </source>
</evidence>
<evidence type="ECO:0000256" key="5">
    <source>
        <dbReference type="ARBA" id="ARBA00023163"/>
    </source>
</evidence>
<feature type="domain" description="Myb-like" evidence="7">
    <location>
        <begin position="5"/>
        <end position="55"/>
    </location>
</feature>
<evidence type="ECO:0000256" key="1">
    <source>
        <dbReference type="ARBA" id="ARBA00004123"/>
    </source>
</evidence>
<sequence>MNQLNPTLKKKNWTAYEDRTILRLHATLGNKWSAIAQVLPGRTDNSVKNRYNSTLKRAIKERGLTPNNFHIDRFVENLHARHFAVPSSFHHPHLRPMEEQPQHIIPTRVCATPDPHIHAASPHYLDPFRIKIENQGSRLVDQTSHAWARKRAHYGLDFHQTNLAADVPPAPQYAGQSGERLPTFQEMLENSAPLEPNRLQRLAAQDVRESSPCTLTHAALPPHDAPTPTTAALDDRGTQRRILYPTENLAPSRDVLSPSKSIAKRRHGRTWHFASAGDGADF</sequence>
<evidence type="ECO:0000256" key="3">
    <source>
        <dbReference type="ARBA" id="ARBA00023015"/>
    </source>
</evidence>
<keyword evidence="2" id="KW-0677">Repeat</keyword>
<comment type="subcellular location">
    <subcellularLocation>
        <location evidence="1">Nucleus</location>
    </subcellularLocation>
</comment>
<dbReference type="InterPro" id="IPR051953">
    <property type="entry name" value="Plant_SW-associated_TFs"/>
</dbReference>
<dbReference type="InterPro" id="IPR009057">
    <property type="entry name" value="Homeodomain-like_sf"/>
</dbReference>
<dbReference type="Gene3D" id="1.10.10.60">
    <property type="entry name" value="Homeodomain-like"/>
    <property type="match status" value="1"/>
</dbReference>